<name>A0A1E5UEJ7_9FLAO</name>
<keyword evidence="9" id="KW-1185">Reference proteome</keyword>
<keyword evidence="5 6" id="KW-0472">Membrane</keyword>
<comment type="caution">
    <text evidence="8">The sequence shown here is derived from an EMBL/GenBank/DDBJ whole genome shotgun (WGS) entry which is preliminary data.</text>
</comment>
<feature type="transmembrane region" description="Helical" evidence="6">
    <location>
        <begin position="75"/>
        <end position="96"/>
    </location>
</feature>
<dbReference type="GO" id="GO:0005886">
    <property type="term" value="C:plasma membrane"/>
    <property type="evidence" value="ECO:0007669"/>
    <property type="project" value="TreeGrafter"/>
</dbReference>
<dbReference type="PANTHER" id="PTHR11562">
    <property type="entry name" value="CATION EFFLUX PROTEIN/ ZINC TRANSPORTER"/>
    <property type="match status" value="1"/>
</dbReference>
<feature type="transmembrane region" description="Helical" evidence="6">
    <location>
        <begin position="230"/>
        <end position="248"/>
    </location>
</feature>
<gene>
    <name evidence="8" type="ORF">BHF72_2214</name>
</gene>
<evidence type="ECO:0000256" key="2">
    <source>
        <dbReference type="ARBA" id="ARBA00022692"/>
    </source>
</evidence>
<dbReference type="SUPFAM" id="SSF55008">
    <property type="entry name" value="HMA, heavy metal-associated domain"/>
    <property type="match status" value="1"/>
</dbReference>
<proteinExistence type="predicted"/>
<reference evidence="8 9" key="1">
    <citation type="submission" date="2016-09" db="EMBL/GenBank/DDBJ databases">
        <authorList>
            <person name="Capua I."/>
            <person name="De Benedictis P."/>
            <person name="Joannis T."/>
            <person name="Lombin L.H."/>
            <person name="Cattoli G."/>
        </authorList>
    </citation>
    <scope>NUCLEOTIDE SEQUENCE [LARGE SCALE GENOMIC DNA]</scope>
    <source>
        <strain evidence="8 9">NRS-1</strain>
    </source>
</reference>
<evidence type="ECO:0000256" key="5">
    <source>
        <dbReference type="ARBA" id="ARBA00023136"/>
    </source>
</evidence>
<feature type="transmembrane region" description="Helical" evidence="6">
    <location>
        <begin position="102"/>
        <end position="124"/>
    </location>
</feature>
<dbReference type="InterPro" id="IPR058533">
    <property type="entry name" value="Cation_efflux_TM"/>
</dbReference>
<keyword evidence="3" id="KW-0862">Zinc</keyword>
<evidence type="ECO:0000313" key="9">
    <source>
        <dbReference type="Proteomes" id="UP000095601"/>
    </source>
</evidence>
<dbReference type="InterPro" id="IPR036163">
    <property type="entry name" value="HMA_dom_sf"/>
</dbReference>
<organism evidence="8 9">
    <name type="scientific">Cloacibacterium normanense</name>
    <dbReference type="NCBI Taxonomy" id="237258"/>
    <lineage>
        <taxon>Bacteria</taxon>
        <taxon>Pseudomonadati</taxon>
        <taxon>Bacteroidota</taxon>
        <taxon>Flavobacteriia</taxon>
        <taxon>Flavobacteriales</taxon>
        <taxon>Weeksellaceae</taxon>
    </lineage>
</organism>
<feature type="domain" description="Cation efflux protein transmembrane" evidence="7">
    <location>
        <begin position="77"/>
        <end position="249"/>
    </location>
</feature>
<evidence type="ECO:0000256" key="3">
    <source>
        <dbReference type="ARBA" id="ARBA00022906"/>
    </source>
</evidence>
<comment type="subcellular location">
    <subcellularLocation>
        <location evidence="1">Membrane</location>
        <topology evidence="1">Multi-pass membrane protein</topology>
    </subcellularLocation>
</comment>
<dbReference type="AlphaFoldDB" id="A0A1E5UEJ7"/>
<keyword evidence="4 6" id="KW-1133">Transmembrane helix</keyword>
<evidence type="ECO:0000256" key="4">
    <source>
        <dbReference type="ARBA" id="ARBA00022989"/>
    </source>
</evidence>
<feature type="transmembrane region" description="Helical" evidence="6">
    <location>
        <begin position="207"/>
        <end position="224"/>
    </location>
</feature>
<dbReference type="GO" id="GO:0046872">
    <property type="term" value="F:metal ion binding"/>
    <property type="evidence" value="ECO:0007669"/>
    <property type="project" value="InterPro"/>
</dbReference>
<dbReference type="Pfam" id="PF01545">
    <property type="entry name" value="Cation_efflux"/>
    <property type="match status" value="1"/>
</dbReference>
<keyword evidence="3" id="KW-0864">Zinc transport</keyword>
<evidence type="ECO:0000256" key="6">
    <source>
        <dbReference type="SAM" id="Phobius"/>
    </source>
</evidence>
<dbReference type="InterPro" id="IPR050681">
    <property type="entry name" value="CDF/SLC30A"/>
</dbReference>
<dbReference type="Gene3D" id="1.20.1510.10">
    <property type="entry name" value="Cation efflux protein transmembrane domain"/>
    <property type="match status" value="1"/>
</dbReference>
<dbReference type="PANTHER" id="PTHR11562:SF17">
    <property type="entry name" value="RE54080P-RELATED"/>
    <property type="match status" value="1"/>
</dbReference>
<dbReference type="GO" id="GO:0005385">
    <property type="term" value="F:zinc ion transmembrane transporter activity"/>
    <property type="evidence" value="ECO:0007669"/>
    <property type="project" value="TreeGrafter"/>
</dbReference>
<dbReference type="STRING" id="237258.SAMN04489756_101105"/>
<keyword evidence="3" id="KW-0813">Transport</keyword>
<feature type="transmembrane region" description="Helical" evidence="6">
    <location>
        <begin position="136"/>
        <end position="153"/>
    </location>
</feature>
<dbReference type="Proteomes" id="UP000095601">
    <property type="component" value="Unassembled WGS sequence"/>
</dbReference>
<keyword evidence="2 6" id="KW-0812">Transmembrane</keyword>
<evidence type="ECO:0000256" key="1">
    <source>
        <dbReference type="ARBA" id="ARBA00004141"/>
    </source>
</evidence>
<dbReference type="InterPro" id="IPR027469">
    <property type="entry name" value="Cation_efflux_TMD_sf"/>
</dbReference>
<dbReference type="SUPFAM" id="SSF161111">
    <property type="entry name" value="Cation efflux protein transmembrane domain-like"/>
    <property type="match status" value="1"/>
</dbReference>
<protein>
    <submittedName>
        <fullName evidence="8">Cation efflux family protein</fullName>
    </submittedName>
</protein>
<accession>A0A1E5UEJ7</accession>
<keyword evidence="3" id="KW-0406">Ion transport</keyword>
<feature type="transmembrane region" description="Helical" evidence="6">
    <location>
        <begin position="165"/>
        <end position="186"/>
    </location>
</feature>
<evidence type="ECO:0000259" key="7">
    <source>
        <dbReference type="Pfam" id="PF01545"/>
    </source>
</evidence>
<sequence>MDCPSEEQIIRMKLQNFKSIEALDFDIPNRELLVFHHENEEEIFKQLETLNFDTQHISTEFTQEKLQEHKNQTQLLWSVLGINFFFFLLEIFYGFWSNSMGLVADSLDMLADSFVYLLALFAVGKAIERKKNVAKISGYFQLILAILGLTEVLRRFFVKTEVPEFQMMMLISFLALLGNAACLYLLQKSKSKEAHIQASVIFTNNDVMINLGVIIAGVLVYFTHSKMPDLAIGTLIFILVTRGAFSILKLSK</sequence>
<dbReference type="PATRIC" id="fig|237258.4.peg.2375"/>
<evidence type="ECO:0000313" key="8">
    <source>
        <dbReference type="EMBL" id="OEL11344.1"/>
    </source>
</evidence>
<dbReference type="EMBL" id="MKGI01000043">
    <property type="protein sequence ID" value="OEL11344.1"/>
    <property type="molecule type" value="Genomic_DNA"/>
</dbReference>